<evidence type="ECO:0000313" key="10">
    <source>
        <dbReference type="RefSeq" id="XP_018091946.1"/>
    </source>
</evidence>
<sequence>MTMKPCTGIVLLLCFGFTFSATTVSKDVMPAKKCVHQTVSRSLTYLVDTTGSMFDDVAVLRDVNDWLLAEVGSQFPCGVWKYTMVQFNDPSFGTVQQTNSITEFKNFFNSLSIKGGGDCPEMALSGLKVALQQSPYNSVILVMTDAPAKDYNNVALKAAIDSLISTTESQVFFLITSESCPMKTDPGYPVYLDIASKSFGHVFHLNLATLPKAFLYVKTALSRPGNTTDRLLSREYTTGSHTDSFTVAKNFAEFSITTSGTVSSVKLTSPDNKAVVLQVIMSESWGSLYRVKKPRNGKWQIVMVGADRHSVRVEGYKVTDTSAVKKCSECDTNASCEEVYGTKICTCKDGFIGDGIRCSDINECAYSWLNNCTSSTCINTVGSFSCGCKSGYTLNSKKGCVDIDECSNSTLNSCHRFAICTNTDGSYNCSCSRGFEGNGLSCKFTKCKDVKDLDLVVNCNKNEMKASFAICQLKYLKHDQTNVRLADVKCTASEDGEFVTAVSPLEDGKCGTKVSKNSTHITYRNTLFAAPMAMHPSGGRPIIKFPTRKIFECSYPLKKAEA</sequence>
<dbReference type="AlphaFoldDB" id="A0A1L8EY39"/>
<reference evidence="10" key="1">
    <citation type="submission" date="2025-08" db="UniProtKB">
        <authorList>
            <consortium name="RefSeq"/>
        </authorList>
    </citation>
    <scope>IDENTIFICATION</scope>
    <source>
        <strain evidence="10">J_2021</strain>
        <tissue evidence="10">Erythrocytes</tissue>
    </source>
</reference>
<dbReference type="PANTHER" id="PTHR14905">
    <property type="entry name" value="NG37"/>
    <property type="match status" value="1"/>
</dbReference>
<dbReference type="GO" id="GO:0005509">
    <property type="term" value="F:calcium ion binding"/>
    <property type="evidence" value="ECO:0007669"/>
    <property type="project" value="InterPro"/>
</dbReference>
<dbReference type="Gene3D" id="3.40.50.410">
    <property type="entry name" value="von Willebrand factor, type A domain"/>
    <property type="match status" value="1"/>
</dbReference>
<dbReference type="InterPro" id="IPR009030">
    <property type="entry name" value="Growth_fac_rcpt_cys_sf"/>
</dbReference>
<dbReference type="GO" id="GO:0005201">
    <property type="term" value="F:extracellular matrix structural constituent"/>
    <property type="evidence" value="ECO:0000318"/>
    <property type="project" value="GO_Central"/>
</dbReference>
<name>A0A1L8EY39_XENLA</name>
<dbReference type="InterPro" id="IPR001881">
    <property type="entry name" value="EGF-like_Ca-bd_dom"/>
</dbReference>
<comment type="subcellular location">
    <subcellularLocation>
        <location evidence="1">Secreted</location>
    </subcellularLocation>
</comment>
<gene>
    <name evidence="10" type="primary">LOC108701603</name>
</gene>
<dbReference type="Pfam" id="PF23560">
    <property type="entry name" value="GBD_Hemicentin"/>
    <property type="match status" value="1"/>
</dbReference>
<dbReference type="InterPro" id="IPR056861">
    <property type="entry name" value="HMCN1-like_VWA"/>
</dbReference>
<dbReference type="PROSITE" id="PS01186">
    <property type="entry name" value="EGF_2"/>
    <property type="match status" value="3"/>
</dbReference>
<evidence type="ECO:0000256" key="7">
    <source>
        <dbReference type="ARBA" id="ARBA00023180"/>
    </source>
</evidence>
<dbReference type="SUPFAM" id="SSF57184">
    <property type="entry name" value="Growth factor receptor domain"/>
    <property type="match status" value="1"/>
</dbReference>
<keyword evidence="6" id="KW-1015">Disulfide bond</keyword>
<dbReference type="InterPro" id="IPR036465">
    <property type="entry name" value="vWFA_dom_sf"/>
</dbReference>
<dbReference type="PaxDb" id="8355-A0A1L8EY39"/>
<protein>
    <submittedName>
        <fullName evidence="10">Hemicentin-2</fullName>
    </submittedName>
</protein>
<dbReference type="RefSeq" id="XP_018091946.1">
    <property type="nucleotide sequence ID" value="XM_018236457.2"/>
</dbReference>
<dbReference type="InterPro" id="IPR018097">
    <property type="entry name" value="EGF_Ca-bd_CS"/>
</dbReference>
<dbReference type="Pfam" id="PF12947">
    <property type="entry name" value="EGF_3"/>
    <property type="match status" value="1"/>
</dbReference>
<evidence type="ECO:0000256" key="8">
    <source>
        <dbReference type="PROSITE-ProRule" id="PRU00076"/>
    </source>
</evidence>
<dbReference type="GeneID" id="108701603"/>
<dbReference type="PROSITE" id="PS00010">
    <property type="entry name" value="ASX_HYDROXYL"/>
    <property type="match status" value="2"/>
</dbReference>
<dbReference type="PROSITE" id="PS51034">
    <property type="entry name" value="ZP_2"/>
    <property type="match status" value="1"/>
</dbReference>
<dbReference type="FunFam" id="2.10.25.10:FF:000038">
    <property type="entry name" value="Fibrillin 2"/>
    <property type="match status" value="2"/>
</dbReference>
<dbReference type="PROSITE" id="PS50026">
    <property type="entry name" value="EGF_3"/>
    <property type="match status" value="1"/>
</dbReference>
<proteinExistence type="predicted"/>
<dbReference type="InterPro" id="IPR001507">
    <property type="entry name" value="ZP_dom"/>
</dbReference>
<dbReference type="Proteomes" id="UP000186698">
    <property type="component" value="Chromosome 9_10L"/>
</dbReference>
<dbReference type="InterPro" id="IPR024731">
    <property type="entry name" value="NELL2-like_EGF"/>
</dbReference>
<evidence type="ECO:0000256" key="3">
    <source>
        <dbReference type="ARBA" id="ARBA00022536"/>
    </source>
</evidence>
<dbReference type="InterPro" id="IPR049883">
    <property type="entry name" value="NOTCH1_EGF-like"/>
</dbReference>
<evidence type="ECO:0000313" key="9">
    <source>
        <dbReference type="Proteomes" id="UP000186698"/>
    </source>
</evidence>
<dbReference type="Gene3D" id="2.60.40.3210">
    <property type="entry name" value="Zona pellucida, ZP-N domain"/>
    <property type="match status" value="1"/>
</dbReference>
<dbReference type="SMART" id="SM00179">
    <property type="entry name" value="EGF_CA"/>
    <property type="match status" value="2"/>
</dbReference>
<keyword evidence="4" id="KW-0732">Signal</keyword>
<evidence type="ECO:0000256" key="6">
    <source>
        <dbReference type="ARBA" id="ARBA00023157"/>
    </source>
</evidence>
<dbReference type="SUPFAM" id="SSF53300">
    <property type="entry name" value="vWA-like"/>
    <property type="match status" value="1"/>
</dbReference>
<dbReference type="GO" id="GO:0005576">
    <property type="term" value="C:extracellular region"/>
    <property type="evidence" value="ECO:0000318"/>
    <property type="project" value="GO_Central"/>
</dbReference>
<dbReference type="KEGG" id="xla:108701603"/>
<dbReference type="Pfam" id="PF07645">
    <property type="entry name" value="EGF_CA"/>
    <property type="match status" value="1"/>
</dbReference>
<comment type="caution">
    <text evidence="8">Lacks conserved residue(s) required for the propagation of feature annotation.</text>
</comment>
<evidence type="ECO:0000256" key="5">
    <source>
        <dbReference type="ARBA" id="ARBA00022737"/>
    </source>
</evidence>
<dbReference type="PROSITE" id="PS01187">
    <property type="entry name" value="EGF_CA"/>
    <property type="match status" value="1"/>
</dbReference>
<keyword evidence="2" id="KW-0964">Secreted</keyword>
<dbReference type="PANTHER" id="PTHR14905:SF7">
    <property type="entry name" value="VON WILLEBRAND FACTOR A DOMAIN-CONTAINING PROTEIN 7"/>
    <property type="match status" value="1"/>
</dbReference>
<dbReference type="CDD" id="cd00054">
    <property type="entry name" value="EGF_CA"/>
    <property type="match status" value="2"/>
</dbReference>
<dbReference type="InterPro" id="IPR052577">
    <property type="entry name" value="VWA7"/>
</dbReference>
<keyword evidence="5" id="KW-0677">Repeat</keyword>
<evidence type="ECO:0000256" key="4">
    <source>
        <dbReference type="ARBA" id="ARBA00022729"/>
    </source>
</evidence>
<keyword evidence="7" id="KW-0325">Glycoprotein</keyword>
<dbReference type="Pfam" id="PF25106">
    <property type="entry name" value="VWA_4"/>
    <property type="match status" value="1"/>
</dbReference>
<dbReference type="InterPro" id="IPR000152">
    <property type="entry name" value="EGF-type_Asp/Asn_hydroxyl_site"/>
</dbReference>
<dbReference type="Gene3D" id="2.10.25.10">
    <property type="entry name" value="Laminin"/>
    <property type="match status" value="3"/>
</dbReference>
<dbReference type="SMART" id="SM00181">
    <property type="entry name" value="EGF"/>
    <property type="match status" value="3"/>
</dbReference>
<accession>A0A1L8EY39</accession>
<organism evidence="9 10">
    <name type="scientific">Xenopus laevis</name>
    <name type="common">African clawed frog</name>
    <dbReference type="NCBI Taxonomy" id="8355"/>
    <lineage>
        <taxon>Eukaryota</taxon>
        <taxon>Metazoa</taxon>
        <taxon>Chordata</taxon>
        <taxon>Craniata</taxon>
        <taxon>Vertebrata</taxon>
        <taxon>Euteleostomi</taxon>
        <taxon>Amphibia</taxon>
        <taxon>Batrachia</taxon>
        <taxon>Anura</taxon>
        <taxon>Pipoidea</taxon>
        <taxon>Pipidae</taxon>
        <taxon>Xenopodinae</taxon>
        <taxon>Xenopus</taxon>
        <taxon>Xenopus</taxon>
    </lineage>
</organism>
<dbReference type="InterPro" id="IPR056475">
    <property type="entry name" value="GBD_Hemicentin/VWA7"/>
</dbReference>
<evidence type="ECO:0000256" key="2">
    <source>
        <dbReference type="ARBA" id="ARBA00022525"/>
    </source>
</evidence>
<dbReference type="OrthoDB" id="5985519at2759"/>
<keyword evidence="9" id="KW-1185">Reference proteome</keyword>
<dbReference type="Bgee" id="108701603">
    <property type="expression patterns" value="Expressed in zone of skin and 2 other cell types or tissues"/>
</dbReference>
<keyword evidence="3 8" id="KW-0245">EGF-like domain</keyword>
<dbReference type="InterPro" id="IPR000742">
    <property type="entry name" value="EGF"/>
</dbReference>
<evidence type="ECO:0000256" key="1">
    <source>
        <dbReference type="ARBA" id="ARBA00004613"/>
    </source>
</evidence>